<evidence type="ECO:0000313" key="1">
    <source>
        <dbReference type="EMBL" id="VEL20927.1"/>
    </source>
</evidence>
<name>A0A3S5FDT5_9PLAT</name>
<accession>A0A3S5FDT5</accession>
<sequence length="187" mass="20446">MFSFSRRPSTEAIHTRLEIELQLDMVTSRRSTKTAILRTGGPSLGQIPSKVQVIVPKLSSPPSARQLISSHPFHLFATILSGQSDASPRTGRHVAQLQDAPECTNCSGSWWACGDGAAIKCCQKQGTVTSDTPKLVSVHNNSRGFVGPTRMPFDPVHRRPLSVCLSKVCSEMAKQQAVRLIIFISHR</sequence>
<evidence type="ECO:0000313" key="2">
    <source>
        <dbReference type="Proteomes" id="UP000784294"/>
    </source>
</evidence>
<protein>
    <submittedName>
        <fullName evidence="1">Uncharacterized protein</fullName>
    </submittedName>
</protein>
<reference evidence="1" key="1">
    <citation type="submission" date="2018-11" db="EMBL/GenBank/DDBJ databases">
        <authorList>
            <consortium name="Pathogen Informatics"/>
        </authorList>
    </citation>
    <scope>NUCLEOTIDE SEQUENCE</scope>
</reference>
<proteinExistence type="predicted"/>
<organism evidence="1 2">
    <name type="scientific">Protopolystoma xenopodis</name>
    <dbReference type="NCBI Taxonomy" id="117903"/>
    <lineage>
        <taxon>Eukaryota</taxon>
        <taxon>Metazoa</taxon>
        <taxon>Spiralia</taxon>
        <taxon>Lophotrochozoa</taxon>
        <taxon>Platyhelminthes</taxon>
        <taxon>Monogenea</taxon>
        <taxon>Polyopisthocotylea</taxon>
        <taxon>Polystomatidea</taxon>
        <taxon>Polystomatidae</taxon>
        <taxon>Protopolystoma</taxon>
    </lineage>
</organism>
<dbReference type="AlphaFoldDB" id="A0A3S5FDT5"/>
<dbReference type="EMBL" id="CAAALY010048617">
    <property type="protein sequence ID" value="VEL20927.1"/>
    <property type="molecule type" value="Genomic_DNA"/>
</dbReference>
<dbReference type="Proteomes" id="UP000784294">
    <property type="component" value="Unassembled WGS sequence"/>
</dbReference>
<gene>
    <name evidence="1" type="ORF">PXEA_LOCUS14367</name>
</gene>
<keyword evidence="2" id="KW-1185">Reference proteome</keyword>
<comment type="caution">
    <text evidence="1">The sequence shown here is derived from an EMBL/GenBank/DDBJ whole genome shotgun (WGS) entry which is preliminary data.</text>
</comment>